<evidence type="ECO:0000256" key="2">
    <source>
        <dbReference type="SAM" id="MobiDB-lite"/>
    </source>
</evidence>
<dbReference type="InterPro" id="IPR021109">
    <property type="entry name" value="Peptidase_aspartic_dom_sf"/>
</dbReference>
<comment type="similarity">
    <text evidence="1">Belongs to the peptidase A1 family.</text>
</comment>
<evidence type="ECO:0000256" key="1">
    <source>
        <dbReference type="ARBA" id="ARBA00007447"/>
    </source>
</evidence>
<dbReference type="SUPFAM" id="SSF50630">
    <property type="entry name" value="Acid proteases"/>
    <property type="match status" value="1"/>
</dbReference>
<dbReference type="GO" id="GO:0006508">
    <property type="term" value="P:proteolysis"/>
    <property type="evidence" value="ECO:0007669"/>
    <property type="project" value="InterPro"/>
</dbReference>
<comment type="caution">
    <text evidence="4">The sequence shown here is derived from an EMBL/GenBank/DDBJ whole genome shotgun (WGS) entry which is preliminary data.</text>
</comment>
<dbReference type="InterPro" id="IPR034164">
    <property type="entry name" value="Pepsin-like_dom"/>
</dbReference>
<dbReference type="AlphaFoldDB" id="A0AAD2HD37"/>
<dbReference type="PANTHER" id="PTHR47966:SF6">
    <property type="entry name" value="PEPTIDASE A1 DOMAIN-CONTAINING PROTEIN"/>
    <property type="match status" value="1"/>
</dbReference>
<evidence type="ECO:0000313" key="4">
    <source>
        <dbReference type="EMBL" id="CAK5272955.1"/>
    </source>
</evidence>
<evidence type="ECO:0000313" key="5">
    <source>
        <dbReference type="Proteomes" id="UP001295794"/>
    </source>
</evidence>
<gene>
    <name evidence="4" type="ORF">MYCIT1_LOCUS18976</name>
</gene>
<dbReference type="Gene3D" id="2.40.70.10">
    <property type="entry name" value="Acid Proteases"/>
    <property type="match status" value="1"/>
</dbReference>
<keyword evidence="5" id="KW-1185">Reference proteome</keyword>
<proteinExistence type="inferred from homology"/>
<organism evidence="4 5">
    <name type="scientific">Mycena citricolor</name>
    <dbReference type="NCBI Taxonomy" id="2018698"/>
    <lineage>
        <taxon>Eukaryota</taxon>
        <taxon>Fungi</taxon>
        <taxon>Dikarya</taxon>
        <taxon>Basidiomycota</taxon>
        <taxon>Agaricomycotina</taxon>
        <taxon>Agaricomycetes</taxon>
        <taxon>Agaricomycetidae</taxon>
        <taxon>Agaricales</taxon>
        <taxon>Marasmiineae</taxon>
        <taxon>Mycenaceae</taxon>
        <taxon>Mycena</taxon>
    </lineage>
</organism>
<dbReference type="PRINTS" id="PR00792">
    <property type="entry name" value="PEPSIN"/>
</dbReference>
<name>A0AAD2HD37_9AGAR</name>
<feature type="domain" description="Peptidase A1" evidence="3">
    <location>
        <begin position="1"/>
        <end position="253"/>
    </location>
</feature>
<dbReference type="PROSITE" id="PS51767">
    <property type="entry name" value="PEPTIDASE_A1"/>
    <property type="match status" value="1"/>
</dbReference>
<dbReference type="PANTHER" id="PTHR47966">
    <property type="entry name" value="BETA-SITE APP-CLEAVING ENZYME, ISOFORM A-RELATED"/>
    <property type="match status" value="1"/>
</dbReference>
<accession>A0AAD2HD37</accession>
<protein>
    <recommendedName>
        <fullName evidence="3">Peptidase A1 domain-containing protein</fullName>
    </recommendedName>
</protein>
<dbReference type="Pfam" id="PF00026">
    <property type="entry name" value="Asp"/>
    <property type="match status" value="1"/>
</dbReference>
<dbReference type="EMBL" id="CAVNYO010000189">
    <property type="protein sequence ID" value="CAK5272955.1"/>
    <property type="molecule type" value="Genomic_DNA"/>
</dbReference>
<evidence type="ECO:0000259" key="3">
    <source>
        <dbReference type="PROSITE" id="PS51767"/>
    </source>
</evidence>
<dbReference type="InterPro" id="IPR033121">
    <property type="entry name" value="PEPTIDASE_A1"/>
</dbReference>
<feature type="region of interest" description="Disordered" evidence="2">
    <location>
        <begin position="257"/>
        <end position="286"/>
    </location>
</feature>
<dbReference type="InterPro" id="IPR001461">
    <property type="entry name" value="Aspartic_peptidase_A1"/>
</dbReference>
<reference evidence="4" key="1">
    <citation type="submission" date="2023-11" db="EMBL/GenBank/DDBJ databases">
        <authorList>
            <person name="De Vega J J."/>
            <person name="De Vega J J."/>
        </authorList>
    </citation>
    <scope>NUCLEOTIDE SEQUENCE</scope>
</reference>
<dbReference type="Proteomes" id="UP001295794">
    <property type="component" value="Unassembled WGS sequence"/>
</dbReference>
<sequence length="324" mass="32604">MGSLSVSSQGFLLAEQLTQNLIQGQVSGLIGLAFQSLAQTQAVPFWQALINANQLSSPEMSFHLLRSLSSGDAPGGTFTLGGTNASLYTGDIDFQNLVQSPAGAAQTYWLLDMSAVTVQGNAVTLPQGDSVTAAIDTGTSLIGAPSSTVSAIWAAVDGASPLSASIGQGYYQFPCSTNVSVTLSFGGKAWPISPEDMNLGPIQQGSSFCVGAIFDLTLGSQASSGSPGWVVGDTFLKNVYTVFRQNPASVGFAQLSSDPTVSSSTSGTAVIPGNPGLPTGSASGSASGSTSTTVTSAAIALAVPSKASILLLFLAISAICGLSL</sequence>
<feature type="compositionally biased region" description="Low complexity" evidence="2">
    <location>
        <begin position="257"/>
        <end position="268"/>
    </location>
</feature>
<dbReference type="GO" id="GO:0004190">
    <property type="term" value="F:aspartic-type endopeptidase activity"/>
    <property type="evidence" value="ECO:0007669"/>
    <property type="project" value="InterPro"/>
</dbReference>
<dbReference type="CDD" id="cd05471">
    <property type="entry name" value="pepsin_like"/>
    <property type="match status" value="1"/>
</dbReference>